<name>A0AAV7R308_PLEWA</name>
<evidence type="ECO:0000313" key="2">
    <source>
        <dbReference type="Proteomes" id="UP001066276"/>
    </source>
</evidence>
<reference evidence="1" key="1">
    <citation type="journal article" date="2022" name="bioRxiv">
        <title>Sequencing and chromosome-scale assembly of the giantPleurodeles waltlgenome.</title>
        <authorList>
            <person name="Brown T."/>
            <person name="Elewa A."/>
            <person name="Iarovenko S."/>
            <person name="Subramanian E."/>
            <person name="Araus A.J."/>
            <person name="Petzold A."/>
            <person name="Susuki M."/>
            <person name="Suzuki K.-i.T."/>
            <person name="Hayashi T."/>
            <person name="Toyoda A."/>
            <person name="Oliveira C."/>
            <person name="Osipova E."/>
            <person name="Leigh N.D."/>
            <person name="Simon A."/>
            <person name="Yun M.H."/>
        </authorList>
    </citation>
    <scope>NUCLEOTIDE SEQUENCE</scope>
    <source>
        <strain evidence="1">20211129_DDA</strain>
        <tissue evidence="1">Liver</tissue>
    </source>
</reference>
<sequence length="77" mass="8938">MDRILQEITVLGHRLEGTDFSICTLAAETKSIHLDIVHFQARVMGLEQRMTTMEDHLNTTPDRDQEILYLRSKLIDL</sequence>
<accession>A0AAV7R308</accession>
<organism evidence="1 2">
    <name type="scientific">Pleurodeles waltl</name>
    <name type="common">Iberian ribbed newt</name>
    <dbReference type="NCBI Taxonomy" id="8319"/>
    <lineage>
        <taxon>Eukaryota</taxon>
        <taxon>Metazoa</taxon>
        <taxon>Chordata</taxon>
        <taxon>Craniata</taxon>
        <taxon>Vertebrata</taxon>
        <taxon>Euteleostomi</taxon>
        <taxon>Amphibia</taxon>
        <taxon>Batrachia</taxon>
        <taxon>Caudata</taxon>
        <taxon>Salamandroidea</taxon>
        <taxon>Salamandridae</taxon>
        <taxon>Pleurodelinae</taxon>
        <taxon>Pleurodeles</taxon>
    </lineage>
</organism>
<dbReference type="AlphaFoldDB" id="A0AAV7R308"/>
<comment type="caution">
    <text evidence="1">The sequence shown here is derived from an EMBL/GenBank/DDBJ whole genome shotgun (WGS) entry which is preliminary data.</text>
</comment>
<proteinExistence type="predicted"/>
<dbReference type="Proteomes" id="UP001066276">
    <property type="component" value="Chromosome 6"/>
</dbReference>
<gene>
    <name evidence="1" type="ORF">NDU88_012123</name>
</gene>
<protein>
    <submittedName>
        <fullName evidence="1">Uncharacterized protein</fullName>
    </submittedName>
</protein>
<keyword evidence="2" id="KW-1185">Reference proteome</keyword>
<evidence type="ECO:0000313" key="1">
    <source>
        <dbReference type="EMBL" id="KAJ1145840.1"/>
    </source>
</evidence>
<dbReference type="EMBL" id="JANPWB010000010">
    <property type="protein sequence ID" value="KAJ1145840.1"/>
    <property type="molecule type" value="Genomic_DNA"/>
</dbReference>